<dbReference type="GO" id="GO:0000922">
    <property type="term" value="C:spindle pole"/>
    <property type="evidence" value="ECO:0007669"/>
    <property type="project" value="UniProtKB-SubCell"/>
</dbReference>
<feature type="region of interest" description="Disordered" evidence="14">
    <location>
        <begin position="843"/>
        <end position="866"/>
    </location>
</feature>
<evidence type="ECO:0000256" key="10">
    <source>
        <dbReference type="ARBA" id="ARBA00064734"/>
    </source>
</evidence>
<feature type="region of interest" description="Disordered" evidence="14">
    <location>
        <begin position="753"/>
        <end position="818"/>
    </location>
</feature>
<dbReference type="GO" id="GO:0005634">
    <property type="term" value="C:nucleus"/>
    <property type="evidence" value="ECO:0007669"/>
    <property type="project" value="UniProtKB-SubCell"/>
</dbReference>
<dbReference type="InterPro" id="IPR036322">
    <property type="entry name" value="WD40_repeat_dom_sf"/>
</dbReference>
<dbReference type="Pfam" id="PF24782">
    <property type="entry name" value="WD40_MABP1-WDR62_2nd"/>
    <property type="match status" value="1"/>
</dbReference>
<dbReference type="PANTHER" id="PTHR44813">
    <property type="entry name" value="MITOGEN-ACTIVATED PROTEIN KINASE-BINDING PROTEIN 1"/>
    <property type="match status" value="1"/>
</dbReference>
<dbReference type="Pfam" id="PF24780">
    <property type="entry name" value="WD40_MABP1-WDR62_1st"/>
    <property type="match status" value="1"/>
</dbReference>
<dbReference type="InterPro" id="IPR055292">
    <property type="entry name" value="MABP1"/>
</dbReference>
<evidence type="ECO:0000256" key="7">
    <source>
        <dbReference type="ARBA" id="ARBA00023212"/>
    </source>
</evidence>
<dbReference type="FunFam" id="2.130.10.10:FF:000091">
    <property type="entry name" value="mitogen-activated protein kinase-binding protein 1 isoform X1"/>
    <property type="match status" value="1"/>
</dbReference>
<evidence type="ECO:0000256" key="4">
    <source>
        <dbReference type="ARBA" id="ARBA00022553"/>
    </source>
</evidence>
<dbReference type="InterPro" id="IPR001680">
    <property type="entry name" value="WD40_rpt"/>
</dbReference>
<dbReference type="GeneTree" id="ENSGT00940000160664"/>
<dbReference type="OMA" id="LSCENMH"/>
<keyword evidence="7" id="KW-0206">Cytoskeleton</keyword>
<dbReference type="InterPro" id="IPR056161">
    <property type="entry name" value="WD40_MABP1-WDR62_1st"/>
</dbReference>
<evidence type="ECO:0000256" key="14">
    <source>
        <dbReference type="SAM" id="MobiDB-lite"/>
    </source>
</evidence>
<dbReference type="SUPFAM" id="SSF50978">
    <property type="entry name" value="WD40 repeat-like"/>
    <property type="match status" value="1"/>
</dbReference>
<evidence type="ECO:0000313" key="17">
    <source>
        <dbReference type="Ensembl" id="ENSUMAP00000015573"/>
    </source>
</evidence>
<dbReference type="SUPFAM" id="SSF50998">
    <property type="entry name" value="Quinoprotein alcohol dehydrogenase-like"/>
    <property type="match status" value="1"/>
</dbReference>
<evidence type="ECO:0000256" key="11">
    <source>
        <dbReference type="ARBA" id="ARBA00068921"/>
    </source>
</evidence>
<evidence type="ECO:0000256" key="13">
    <source>
        <dbReference type="PROSITE-ProRule" id="PRU00221"/>
    </source>
</evidence>
<keyword evidence="5 13" id="KW-0853">WD repeat</keyword>
<evidence type="ECO:0000256" key="12">
    <source>
        <dbReference type="ARBA" id="ARBA00079291"/>
    </source>
</evidence>
<dbReference type="FunFam" id="2.130.10.10:FF:000124">
    <property type="entry name" value="WD repeat-containing protein 62 isoform 1"/>
    <property type="match status" value="1"/>
</dbReference>
<dbReference type="InterPro" id="IPR015943">
    <property type="entry name" value="WD40/YVTN_repeat-like_dom_sf"/>
</dbReference>
<evidence type="ECO:0000259" key="16">
    <source>
        <dbReference type="Pfam" id="PF24782"/>
    </source>
</evidence>
<organism evidence="17">
    <name type="scientific">Ursus maritimus</name>
    <name type="common">Polar bear</name>
    <name type="synonym">Thalarctos maritimus</name>
    <dbReference type="NCBI Taxonomy" id="29073"/>
    <lineage>
        <taxon>Eukaryota</taxon>
        <taxon>Metazoa</taxon>
        <taxon>Chordata</taxon>
        <taxon>Craniata</taxon>
        <taxon>Vertebrata</taxon>
        <taxon>Euteleostomi</taxon>
        <taxon>Mammalia</taxon>
        <taxon>Eutheria</taxon>
        <taxon>Laurasiatheria</taxon>
        <taxon>Carnivora</taxon>
        <taxon>Caniformia</taxon>
        <taxon>Ursidae</taxon>
        <taxon>Ursus</taxon>
    </lineage>
</organism>
<dbReference type="GO" id="GO:0046330">
    <property type="term" value="P:positive regulation of JNK cascade"/>
    <property type="evidence" value="ECO:0007669"/>
    <property type="project" value="TreeGrafter"/>
</dbReference>
<dbReference type="Ensembl" id="ENSUMAT00000018425.1">
    <property type="protein sequence ID" value="ENSUMAP00000015573.1"/>
    <property type="gene ID" value="ENSUMAG00000011227.1"/>
</dbReference>
<keyword evidence="3" id="KW-0963">Cytoplasm</keyword>
<feature type="repeat" description="WD" evidence="13">
    <location>
        <begin position="626"/>
        <end position="667"/>
    </location>
</feature>
<evidence type="ECO:0000256" key="9">
    <source>
        <dbReference type="ARBA" id="ARBA00055735"/>
    </source>
</evidence>
<evidence type="ECO:0000259" key="15">
    <source>
        <dbReference type="Pfam" id="PF24780"/>
    </source>
</evidence>
<evidence type="ECO:0000256" key="3">
    <source>
        <dbReference type="ARBA" id="ARBA00022490"/>
    </source>
</evidence>
<feature type="region of interest" description="Disordered" evidence="14">
    <location>
        <begin position="675"/>
        <end position="728"/>
    </location>
</feature>
<evidence type="ECO:0000256" key="1">
    <source>
        <dbReference type="ARBA" id="ARBA00004123"/>
    </source>
</evidence>
<dbReference type="InterPro" id="IPR011047">
    <property type="entry name" value="Quinoprotein_ADH-like_sf"/>
</dbReference>
<dbReference type="FunFam" id="2.130.10.10:FF:000046">
    <property type="entry name" value="WD repeat-containing protein 62 isoform 1"/>
    <property type="match status" value="1"/>
</dbReference>
<sequence length="866" mass="94925">MNTGLKGRSRGLACDPRSGLVAYPAGKTITALAFSPDGKYLVTGESGHMPAVRVWDVAEHSQVAELQEHKYGVACVAFSPSAKYIVSVGYQHDMIVNVWAWKKNIVVASNKVSSRVTAVSFSEDCSYFVTAGNRHIKFWYLDDSKTSKVNATVPLLGRSGLLGELRNNLFTDVACGRGKKADSTFCITSSGLLCEFSDRRLLDKWVELRTTVAHCISVSQDYIFCGCADGTVRLFNPSNLHFLSTLPRPHALGTDIASITEASRLFSGVANAKYPDTIALTFDPTNQWLSCVYNDHSIYVWDVRDPKKVGKVYSALYHSSCVWSVEVYPEVKDSNQACLPPSSFITCSSDNTIRLWNTESSGVHGSTLHRNILSNDLIKIIYVDGNTQALLDTELPGGDKADASLMDPRVGIRSVCISPNGQHLASGDRVGTLRVHELQSLSEMLKVEAHDSEILCLEYSKPDTGLKLLASASRDRLIHVLDAGREYSLQQTLDEHSSSITAVKFAGGVRMISCGADKSIYFRTAQKSGDGVQFTRTHHVVRKTTLYDMDVEPSWKYTAIGCQDRNIRIFNISSGKQKKLFKGSQGEDGTLIKVQTDPSGIYIATSCSDKNLSIFDFSSGECVATMFGHSEIVTGMKFSNDCKHLISVSGDSCIFVWRLSSEMTISMRQRLAELRQRQRGGKQQGPSSPQRAAGPNRGSEKHSPDSACSVDYSSSRLSSPEHPNEGEAATLREVSGLRWEWRLWRWWVQRDASLPSPHPDSESTEPLSVDGISSDLEEPAEGDEEEEEEEGGTGSYGLQEGSPHTPDQEQFLKQHFETLANGAAPGVVRGPVCGHRSLPFFPPSLAEREGPRAGHALGLPSRGGRI</sequence>
<keyword evidence="8" id="KW-0539">Nucleus</keyword>
<keyword evidence="6" id="KW-0677">Repeat</keyword>
<comment type="subunit">
    <text evidence="10">Can form homodimers (via C-terminus). Interacts (via C-terminus) with WDR62 (via C-terminus). Interacts with MAPK9. Interacts (via N-terminus) with NOD2; the interaction is enhanced in presence of muramyl dipeptide (MDP). Interacts with MAPK10.</text>
</comment>
<evidence type="ECO:0000256" key="8">
    <source>
        <dbReference type="ARBA" id="ARBA00023242"/>
    </source>
</evidence>
<feature type="domain" description="MABP1/WDR62 second WD40" evidence="16">
    <location>
        <begin position="322"/>
        <end position="659"/>
    </location>
</feature>
<comment type="function">
    <text evidence="9">Negative regulator of NOD2 function. It down-regulates NOD2-induced processes such as activation of NF-kappa-B signaling, IL8 secretion and antibacterial response. Involved in JNK signaling pathway.</text>
</comment>
<reference evidence="17" key="1">
    <citation type="submission" date="2019-03" db="UniProtKB">
        <authorList>
            <consortium name="Ensembl"/>
        </authorList>
    </citation>
    <scope>IDENTIFICATION</scope>
</reference>
<feature type="compositionally biased region" description="Basic and acidic residues" evidence="14">
    <location>
        <begin position="806"/>
        <end position="816"/>
    </location>
</feature>
<proteinExistence type="predicted"/>
<feature type="domain" description="MABP1/WDR62 first WD40" evidence="15">
    <location>
        <begin position="27"/>
        <end position="316"/>
    </location>
</feature>
<accession>A0A452U4D8</accession>
<dbReference type="GO" id="GO:0043124">
    <property type="term" value="P:negative regulation of canonical NF-kappaB signal transduction"/>
    <property type="evidence" value="ECO:0007669"/>
    <property type="project" value="TreeGrafter"/>
</dbReference>
<name>A0A452U4D8_URSMA</name>
<dbReference type="SMART" id="SM00320">
    <property type="entry name" value="WD40"/>
    <property type="match status" value="12"/>
</dbReference>
<dbReference type="PANTHER" id="PTHR44813:SF1">
    <property type="entry name" value="MITOGEN-ACTIVATED PROTEIN KINASE-BINDING PROTEIN 1"/>
    <property type="match status" value="1"/>
</dbReference>
<evidence type="ECO:0000256" key="6">
    <source>
        <dbReference type="ARBA" id="ARBA00022737"/>
    </source>
</evidence>
<evidence type="ECO:0000256" key="2">
    <source>
        <dbReference type="ARBA" id="ARBA00004647"/>
    </source>
</evidence>
<evidence type="ECO:0000256" key="5">
    <source>
        <dbReference type="ARBA" id="ARBA00022574"/>
    </source>
</evidence>
<keyword evidence="4" id="KW-0597">Phosphoprotein</keyword>
<dbReference type="FunFam" id="2.130.10.10:FF:000314">
    <property type="entry name" value="mitogen-activated protein kinase-binding protein 1 isoform X1"/>
    <property type="match status" value="1"/>
</dbReference>
<dbReference type="PROSITE" id="PS50294">
    <property type="entry name" value="WD_REPEATS_REGION"/>
    <property type="match status" value="1"/>
</dbReference>
<dbReference type="InterPro" id="IPR056162">
    <property type="entry name" value="WD40_MABP1-WDR62_2nd"/>
</dbReference>
<dbReference type="Gene3D" id="2.130.10.10">
    <property type="entry name" value="YVTN repeat-like/Quinoprotein amine dehydrogenase"/>
    <property type="match status" value="4"/>
</dbReference>
<dbReference type="GO" id="GO:0005737">
    <property type="term" value="C:cytoplasm"/>
    <property type="evidence" value="ECO:0007669"/>
    <property type="project" value="TreeGrafter"/>
</dbReference>
<gene>
    <name evidence="17" type="primary">MAPKBP1</name>
</gene>
<dbReference type="AlphaFoldDB" id="A0A452U4D8"/>
<dbReference type="PROSITE" id="PS50082">
    <property type="entry name" value="WD_REPEATS_2"/>
    <property type="match status" value="1"/>
</dbReference>
<comment type="subcellular location">
    <subcellularLocation>
        <location evidence="2">Cytoplasm</location>
        <location evidence="2">Cytoskeleton</location>
        <location evidence="2">Spindle pole</location>
    </subcellularLocation>
    <subcellularLocation>
        <location evidence="1">Nucleus</location>
    </subcellularLocation>
</comment>
<feature type="compositionally biased region" description="Acidic residues" evidence="14">
    <location>
        <begin position="775"/>
        <end position="791"/>
    </location>
</feature>
<protein>
    <recommendedName>
        <fullName evidence="11">Mitogen-activated protein kinase-binding protein 1</fullName>
    </recommendedName>
    <alternativeName>
        <fullName evidence="12">JNK-binding protein 1</fullName>
    </alternativeName>
</protein>